<dbReference type="PROSITE" id="PS00941">
    <property type="entry name" value="CARBOXYLESTERASE_B_2"/>
    <property type="match status" value="1"/>
</dbReference>
<dbReference type="InterPro" id="IPR029058">
    <property type="entry name" value="AB_hydrolase_fold"/>
</dbReference>
<dbReference type="InterPro" id="IPR019826">
    <property type="entry name" value="Carboxylesterase_B_AS"/>
</dbReference>
<organism evidence="5 6">
    <name type="scientific">Microbacterium deminutum</name>
    <dbReference type="NCBI Taxonomy" id="344164"/>
    <lineage>
        <taxon>Bacteria</taxon>
        <taxon>Bacillati</taxon>
        <taxon>Actinomycetota</taxon>
        <taxon>Actinomycetes</taxon>
        <taxon>Micrococcales</taxon>
        <taxon>Microbacteriaceae</taxon>
        <taxon>Microbacterium</taxon>
    </lineage>
</organism>
<keyword evidence="6" id="KW-1185">Reference proteome</keyword>
<gene>
    <name evidence="5" type="ORF">GCM10009776_19830</name>
</gene>
<keyword evidence="2 3" id="KW-0378">Hydrolase</keyword>
<evidence type="ECO:0000256" key="3">
    <source>
        <dbReference type="RuleBase" id="RU361235"/>
    </source>
</evidence>
<accession>A0ABP5C6N8</accession>
<proteinExistence type="inferred from homology"/>
<evidence type="ECO:0000256" key="1">
    <source>
        <dbReference type="ARBA" id="ARBA00005964"/>
    </source>
</evidence>
<evidence type="ECO:0000313" key="5">
    <source>
        <dbReference type="EMBL" id="GAA1957589.1"/>
    </source>
</evidence>
<dbReference type="EC" id="3.1.1.-" evidence="3"/>
<evidence type="ECO:0000313" key="6">
    <source>
        <dbReference type="Proteomes" id="UP001499933"/>
    </source>
</evidence>
<dbReference type="PROSITE" id="PS00122">
    <property type="entry name" value="CARBOXYLESTERASE_B_1"/>
    <property type="match status" value="1"/>
</dbReference>
<dbReference type="RefSeq" id="WP_344093958.1">
    <property type="nucleotide sequence ID" value="NZ_BAAAOG010000002.1"/>
</dbReference>
<comment type="similarity">
    <text evidence="1 3">Belongs to the type-B carboxylesterase/lipase family.</text>
</comment>
<dbReference type="InterPro" id="IPR019819">
    <property type="entry name" value="Carboxylesterase_B_CS"/>
</dbReference>
<feature type="domain" description="Carboxylesterase type B" evidence="4">
    <location>
        <begin position="8"/>
        <end position="341"/>
    </location>
</feature>
<protein>
    <recommendedName>
        <fullName evidence="3">Carboxylic ester hydrolase</fullName>
        <ecNumber evidence="3">3.1.1.-</ecNumber>
    </recommendedName>
</protein>
<evidence type="ECO:0000259" key="4">
    <source>
        <dbReference type="Pfam" id="PF00135"/>
    </source>
</evidence>
<dbReference type="Pfam" id="PF00135">
    <property type="entry name" value="COesterase"/>
    <property type="match status" value="2"/>
</dbReference>
<sequence length="519" mass="56488">MDNSPSLDVRVTGGLVRGTREGGTVAWRGIPYAAPPVGRLRFRSPRRVLAWRGRRDAETFGPAAPQAHKGQFTGIDPDVPSGEDCLTINVVAPSSGAADPRGLPVMVFIHGGGYSTGSSRDFSGQGRNFVRSGRVVYVSFNYRLGALGYLDFSRYSTRRRPIDSNLGLRDQVAALRWVSRNIRAFGGDPGRVTVFGESAGANAVTTLMATPSARGLFARAIAQSAPANAVYSRERAAAWAEEFVEILRRRIGPASTSDPDAPLSVDQTVALLTGADASELVSAALVLQARTPDETPGLFCLAPVVDGRLVPRHPMVAFRTGTAHRVPLIIGTNDREGTIFRGRIDILPRSILRIETVLGNGDPESRALIVQAYPGLPGGGLTADFSGDYAFWYPCVAVAERHSRYAPVYFYRFDVAPRLMRWAGLDATHGLEMFALFEQADARLARTMTSLGGRRVFTSAGERMRDAWLQFAEVGAPLEDWPRYAEPERLTLIIAEHDRIESDPRAARRQAWTALLPLA</sequence>
<dbReference type="PANTHER" id="PTHR11559">
    <property type="entry name" value="CARBOXYLESTERASE"/>
    <property type="match status" value="1"/>
</dbReference>
<comment type="caution">
    <text evidence="5">The sequence shown here is derived from an EMBL/GenBank/DDBJ whole genome shotgun (WGS) entry which is preliminary data.</text>
</comment>
<dbReference type="InterPro" id="IPR050309">
    <property type="entry name" value="Type-B_Carboxylest/Lipase"/>
</dbReference>
<name>A0ABP5C6N8_9MICO</name>
<dbReference type="Proteomes" id="UP001499933">
    <property type="component" value="Unassembled WGS sequence"/>
</dbReference>
<feature type="domain" description="Carboxylesterase type B" evidence="4">
    <location>
        <begin position="383"/>
        <end position="512"/>
    </location>
</feature>
<dbReference type="SUPFAM" id="SSF53474">
    <property type="entry name" value="alpha/beta-Hydrolases"/>
    <property type="match status" value="1"/>
</dbReference>
<dbReference type="Gene3D" id="3.40.50.1820">
    <property type="entry name" value="alpha/beta hydrolase"/>
    <property type="match status" value="1"/>
</dbReference>
<reference evidence="6" key="1">
    <citation type="journal article" date="2019" name="Int. J. Syst. Evol. Microbiol.">
        <title>The Global Catalogue of Microorganisms (GCM) 10K type strain sequencing project: providing services to taxonomists for standard genome sequencing and annotation.</title>
        <authorList>
            <consortium name="The Broad Institute Genomics Platform"/>
            <consortium name="The Broad Institute Genome Sequencing Center for Infectious Disease"/>
            <person name="Wu L."/>
            <person name="Ma J."/>
        </authorList>
    </citation>
    <scope>NUCLEOTIDE SEQUENCE [LARGE SCALE GENOMIC DNA]</scope>
    <source>
        <strain evidence="6">JCM 14901</strain>
    </source>
</reference>
<evidence type="ECO:0000256" key="2">
    <source>
        <dbReference type="ARBA" id="ARBA00022801"/>
    </source>
</evidence>
<dbReference type="EMBL" id="BAAAOG010000002">
    <property type="protein sequence ID" value="GAA1957589.1"/>
    <property type="molecule type" value="Genomic_DNA"/>
</dbReference>
<dbReference type="InterPro" id="IPR002018">
    <property type="entry name" value="CarbesteraseB"/>
</dbReference>